<comment type="subcellular location">
    <subcellularLocation>
        <location evidence="1">Membrane</location>
        <topology evidence="1">Multi-pass membrane protein</topology>
    </subcellularLocation>
</comment>
<dbReference type="PANTHER" id="PTHR31872">
    <property type="entry name" value="TRANSMEMBRANE PROTEIN 179"/>
    <property type="match status" value="1"/>
</dbReference>
<comment type="similarity">
    <text evidence="5">Belongs to the TMEM179 family.</text>
</comment>
<keyword evidence="3 6" id="KW-1133">Transmembrane helix</keyword>
<organism evidence="7 8">
    <name type="scientific">Magallana gigas</name>
    <name type="common">Pacific oyster</name>
    <name type="synonym">Crassostrea gigas</name>
    <dbReference type="NCBI Taxonomy" id="29159"/>
    <lineage>
        <taxon>Eukaryota</taxon>
        <taxon>Metazoa</taxon>
        <taxon>Spiralia</taxon>
        <taxon>Lophotrochozoa</taxon>
        <taxon>Mollusca</taxon>
        <taxon>Bivalvia</taxon>
        <taxon>Autobranchia</taxon>
        <taxon>Pteriomorphia</taxon>
        <taxon>Ostreida</taxon>
        <taxon>Ostreoidea</taxon>
        <taxon>Ostreidae</taxon>
        <taxon>Magallana</taxon>
    </lineage>
</organism>
<evidence type="ECO:0000313" key="7">
    <source>
        <dbReference type="EnsemblMetazoa" id="G13540.1:cds"/>
    </source>
</evidence>
<dbReference type="Pfam" id="PF26158">
    <property type="entry name" value="Claudin_TMEM179-179B"/>
    <property type="match status" value="1"/>
</dbReference>
<evidence type="ECO:0000256" key="2">
    <source>
        <dbReference type="ARBA" id="ARBA00022692"/>
    </source>
</evidence>
<dbReference type="InterPro" id="IPR059010">
    <property type="entry name" value="TMEM179-179B"/>
</dbReference>
<dbReference type="PANTHER" id="PTHR31872:SF7">
    <property type="entry name" value="TRANSMEMBRANE PROTEIN 179B-LIKE"/>
    <property type="match status" value="1"/>
</dbReference>
<keyword evidence="4 6" id="KW-0472">Membrane</keyword>
<evidence type="ECO:0000313" key="8">
    <source>
        <dbReference type="Proteomes" id="UP000005408"/>
    </source>
</evidence>
<dbReference type="EnsemblMetazoa" id="G13540.1">
    <property type="protein sequence ID" value="G13540.1:cds"/>
    <property type="gene ID" value="G13540"/>
</dbReference>
<proteinExistence type="inferred from homology"/>
<keyword evidence="2 6" id="KW-0812">Transmembrane</keyword>
<dbReference type="AlphaFoldDB" id="A0A8W8IEC3"/>
<dbReference type="InterPro" id="IPR029673">
    <property type="entry name" value="TMEM179"/>
</dbReference>
<protein>
    <submittedName>
        <fullName evidence="7">Uncharacterized protein</fullName>
    </submittedName>
</protein>
<evidence type="ECO:0000256" key="1">
    <source>
        <dbReference type="ARBA" id="ARBA00004141"/>
    </source>
</evidence>
<dbReference type="Proteomes" id="UP000005408">
    <property type="component" value="Unassembled WGS sequence"/>
</dbReference>
<evidence type="ECO:0000256" key="4">
    <source>
        <dbReference type="ARBA" id="ARBA00023136"/>
    </source>
</evidence>
<evidence type="ECO:0000256" key="6">
    <source>
        <dbReference type="SAM" id="Phobius"/>
    </source>
</evidence>
<name>A0A8W8IEC3_MAGGI</name>
<feature type="transmembrane region" description="Helical" evidence="6">
    <location>
        <begin position="108"/>
        <end position="129"/>
    </location>
</feature>
<feature type="transmembrane region" description="Helical" evidence="6">
    <location>
        <begin position="65"/>
        <end position="88"/>
    </location>
</feature>
<evidence type="ECO:0000256" key="3">
    <source>
        <dbReference type="ARBA" id="ARBA00022989"/>
    </source>
</evidence>
<reference evidence="7" key="1">
    <citation type="submission" date="2022-08" db="UniProtKB">
        <authorList>
            <consortium name="EnsemblMetazoa"/>
        </authorList>
    </citation>
    <scope>IDENTIFICATION</scope>
    <source>
        <strain evidence="7">05x7-T-G4-1.051#20</strain>
    </source>
</reference>
<feature type="transmembrane region" description="Helical" evidence="6">
    <location>
        <begin position="12"/>
        <end position="31"/>
    </location>
</feature>
<keyword evidence="8" id="KW-1185">Reference proteome</keyword>
<feature type="transmembrane region" description="Helical" evidence="6">
    <location>
        <begin position="190"/>
        <end position="209"/>
    </location>
</feature>
<evidence type="ECO:0000256" key="5">
    <source>
        <dbReference type="ARBA" id="ARBA00093776"/>
    </source>
</evidence>
<sequence>MASVDVHLIVNTLLYFFIFACGFAISIPIGISQNEFKECLLYGTLEPYDKSTFNLSSGTKTNCDFPLYFGVFVCIVYAFGMGVFNLYVIYKSQKDPSITSKMWVKPFILINSLVTIVMITSSCIISVGFSEFCATLTQDKPYQYYKSCKYAPMKKNGIVFQLGHFYTQMEITQVKPNSVEHIAKRITHKASWICTLGWLALVISGIVRFKLNRRMKTRSSAASPKMTNINNIEQAA</sequence>
<accession>A0A8W8IEC3</accession>